<dbReference type="Pfam" id="PF08423">
    <property type="entry name" value="Rad51"/>
    <property type="match status" value="1"/>
</dbReference>
<dbReference type="GO" id="GO:0005524">
    <property type="term" value="F:ATP binding"/>
    <property type="evidence" value="ECO:0007669"/>
    <property type="project" value="UniProtKB-KW"/>
</dbReference>
<accession>A0A315VAP1</accession>
<proteinExistence type="predicted"/>
<feature type="compositionally biased region" description="Basic and acidic residues" evidence="8">
    <location>
        <begin position="375"/>
        <end position="384"/>
    </location>
</feature>
<dbReference type="GO" id="GO:0033063">
    <property type="term" value="C:Rad51B-Rad51C-Rad51D-XRCC2 complex"/>
    <property type="evidence" value="ECO:0007669"/>
    <property type="project" value="TreeGrafter"/>
</dbReference>
<keyword evidence="11" id="KW-1185">Reference proteome</keyword>
<gene>
    <name evidence="10" type="ORF">CCH79_00019928</name>
</gene>
<keyword evidence="3" id="KW-0227">DNA damage</keyword>
<comment type="subcellular location">
    <subcellularLocation>
        <location evidence="1">Nucleus</location>
    </subcellularLocation>
</comment>
<dbReference type="Proteomes" id="UP000250572">
    <property type="component" value="Unassembled WGS sequence"/>
</dbReference>
<dbReference type="CDD" id="cd19492">
    <property type="entry name" value="Rad51C"/>
    <property type="match status" value="1"/>
</dbReference>
<keyword evidence="2" id="KW-0547">Nucleotide-binding</keyword>
<evidence type="ECO:0000256" key="4">
    <source>
        <dbReference type="ARBA" id="ARBA00022840"/>
    </source>
</evidence>
<dbReference type="GO" id="GO:0000707">
    <property type="term" value="P:meiotic DNA recombinase assembly"/>
    <property type="evidence" value="ECO:0007669"/>
    <property type="project" value="TreeGrafter"/>
</dbReference>
<dbReference type="PROSITE" id="PS50162">
    <property type="entry name" value="RECA_2"/>
    <property type="match status" value="1"/>
</dbReference>
<evidence type="ECO:0000256" key="7">
    <source>
        <dbReference type="ARBA" id="ARBA00040674"/>
    </source>
</evidence>
<dbReference type="InterPro" id="IPR013632">
    <property type="entry name" value="Rad51_C"/>
</dbReference>
<evidence type="ECO:0000259" key="9">
    <source>
        <dbReference type="PROSITE" id="PS50162"/>
    </source>
</evidence>
<dbReference type="InterPro" id="IPR003593">
    <property type="entry name" value="AAA+_ATPase"/>
</dbReference>
<keyword evidence="4" id="KW-0067">ATP-binding</keyword>
<sequence>MNLPDQPAADHVLINKPMWTHMELPSRPTDVTKAATGSGSAGRKRAAVSAVRMRRPVSSLSLSSSVKGKLVRAGFQFTTDLQDLNPEHLSAEAGVSQQEALEALQAASSGHGVAPVTALELLQKEEEFRSIVTFCSQLDEALGGGVPVGKVTEICGAPGVGKTQLCLQLAVDVQVPAVFGGLGGQVLFVDTEGGFQVQRLVDLAGAAVRHCSLLAEDEEQRVAMTTFTVESILSNIFLVRCRDYVELLAELHLLPGFLSDRPRLRLLVIDSVAFPFLRLHDDLSQRTRLLQSLGLRLIAVATGHNIAVVTTNHMTTRLRGGQAQLAPALGDVWGHAPSIRLLLRWEESRRLASILKSPGHMDASVQYQITCQGFRDADQSERPQSKRPRTQTDQSASSRKNTGM</sequence>
<dbReference type="Gene3D" id="3.40.50.300">
    <property type="entry name" value="P-loop containing nucleotide triphosphate hydrolases"/>
    <property type="match status" value="1"/>
</dbReference>
<keyword evidence="5" id="KW-0234">DNA repair</keyword>
<protein>
    <recommendedName>
        <fullName evidence="7">DNA repair protein RAD51 homolog 3</fullName>
    </recommendedName>
</protein>
<dbReference type="GO" id="GO:0033065">
    <property type="term" value="C:Rad51C-XRCC3 complex"/>
    <property type="evidence" value="ECO:0007669"/>
    <property type="project" value="TreeGrafter"/>
</dbReference>
<evidence type="ECO:0000256" key="5">
    <source>
        <dbReference type="ARBA" id="ARBA00023204"/>
    </source>
</evidence>
<dbReference type="GO" id="GO:0005657">
    <property type="term" value="C:replication fork"/>
    <property type="evidence" value="ECO:0007669"/>
    <property type="project" value="TreeGrafter"/>
</dbReference>
<feature type="domain" description="RecA family profile 1" evidence="9">
    <location>
        <begin position="127"/>
        <end position="314"/>
    </location>
</feature>
<comment type="caution">
    <text evidence="10">The sequence shown here is derived from an EMBL/GenBank/DDBJ whole genome shotgun (WGS) entry which is preliminary data.</text>
</comment>
<dbReference type="AlphaFoldDB" id="A0A315VAP1"/>
<dbReference type="GO" id="GO:0008821">
    <property type="term" value="F:crossover junction DNA endonuclease activity"/>
    <property type="evidence" value="ECO:0007669"/>
    <property type="project" value="TreeGrafter"/>
</dbReference>
<name>A0A315VAP1_GAMAF</name>
<evidence type="ECO:0000256" key="3">
    <source>
        <dbReference type="ARBA" id="ARBA00022763"/>
    </source>
</evidence>
<feature type="region of interest" description="Disordered" evidence="8">
    <location>
        <begin position="375"/>
        <end position="404"/>
    </location>
</feature>
<dbReference type="SMART" id="SM00382">
    <property type="entry name" value="AAA"/>
    <property type="match status" value="1"/>
</dbReference>
<dbReference type="InterPro" id="IPR027417">
    <property type="entry name" value="P-loop_NTPase"/>
</dbReference>
<dbReference type="EMBL" id="NHOQ01002031">
    <property type="protein sequence ID" value="PWA19993.1"/>
    <property type="molecule type" value="Genomic_DNA"/>
</dbReference>
<dbReference type="PANTHER" id="PTHR46239">
    <property type="entry name" value="DNA REPAIR PROTEIN RAD51 HOMOLOG 3 RAD51C"/>
    <property type="match status" value="1"/>
</dbReference>
<feature type="compositionally biased region" description="Polar residues" evidence="8">
    <location>
        <begin position="391"/>
        <end position="404"/>
    </location>
</feature>
<dbReference type="GO" id="GO:0140664">
    <property type="term" value="F:ATP-dependent DNA damage sensor activity"/>
    <property type="evidence" value="ECO:0007669"/>
    <property type="project" value="InterPro"/>
</dbReference>
<evidence type="ECO:0000313" key="10">
    <source>
        <dbReference type="EMBL" id="PWA19993.1"/>
    </source>
</evidence>
<dbReference type="SUPFAM" id="SSF52540">
    <property type="entry name" value="P-loop containing nucleoside triphosphate hydrolases"/>
    <property type="match status" value="1"/>
</dbReference>
<reference evidence="10 11" key="1">
    <citation type="journal article" date="2018" name="G3 (Bethesda)">
        <title>A High-Quality Reference Genome for the Invasive Mosquitofish Gambusia affinis Using a Chicago Library.</title>
        <authorList>
            <person name="Hoffberg S.L."/>
            <person name="Troendle N.J."/>
            <person name="Glenn T.C."/>
            <person name="Mahmud O."/>
            <person name="Louha S."/>
            <person name="Chalopin D."/>
            <person name="Bennetzen J.L."/>
            <person name="Mauricio R."/>
        </authorList>
    </citation>
    <scope>NUCLEOTIDE SEQUENCE [LARGE SCALE GENOMIC DNA]</scope>
    <source>
        <strain evidence="10">NE01/NJP1002.9</strain>
        <tissue evidence="10">Muscle</tissue>
    </source>
</reference>
<dbReference type="PANTHER" id="PTHR46239:SF1">
    <property type="entry name" value="DNA REPAIR PROTEIN RAD51 HOMOLOG 3"/>
    <property type="match status" value="1"/>
</dbReference>
<dbReference type="STRING" id="33528.ENSGAFP00000000632"/>
<dbReference type="GO" id="GO:0007131">
    <property type="term" value="P:reciprocal meiotic recombination"/>
    <property type="evidence" value="ECO:0007669"/>
    <property type="project" value="TreeGrafter"/>
</dbReference>
<evidence type="ECO:0000313" key="11">
    <source>
        <dbReference type="Proteomes" id="UP000250572"/>
    </source>
</evidence>
<evidence type="ECO:0000256" key="1">
    <source>
        <dbReference type="ARBA" id="ARBA00004123"/>
    </source>
</evidence>
<evidence type="ECO:0000256" key="8">
    <source>
        <dbReference type="SAM" id="MobiDB-lite"/>
    </source>
</evidence>
<evidence type="ECO:0000256" key="6">
    <source>
        <dbReference type="ARBA" id="ARBA00023242"/>
    </source>
</evidence>
<keyword evidence="6" id="KW-0539">Nucleus</keyword>
<dbReference type="GO" id="GO:0000400">
    <property type="term" value="F:four-way junction DNA binding"/>
    <property type="evidence" value="ECO:0007669"/>
    <property type="project" value="TreeGrafter"/>
</dbReference>
<feature type="region of interest" description="Disordered" evidence="8">
    <location>
        <begin position="28"/>
        <end position="48"/>
    </location>
</feature>
<organism evidence="10 11">
    <name type="scientific">Gambusia affinis</name>
    <name type="common">Western mosquitofish</name>
    <name type="synonym">Heterandria affinis</name>
    <dbReference type="NCBI Taxonomy" id="33528"/>
    <lineage>
        <taxon>Eukaryota</taxon>
        <taxon>Metazoa</taxon>
        <taxon>Chordata</taxon>
        <taxon>Craniata</taxon>
        <taxon>Vertebrata</taxon>
        <taxon>Euteleostomi</taxon>
        <taxon>Actinopterygii</taxon>
        <taxon>Neopterygii</taxon>
        <taxon>Teleostei</taxon>
        <taxon>Neoteleostei</taxon>
        <taxon>Acanthomorphata</taxon>
        <taxon>Ovalentaria</taxon>
        <taxon>Atherinomorphae</taxon>
        <taxon>Cyprinodontiformes</taxon>
        <taxon>Poeciliidae</taxon>
        <taxon>Poeciliinae</taxon>
        <taxon>Gambusia</taxon>
    </lineage>
</organism>
<dbReference type="InterPro" id="IPR020588">
    <property type="entry name" value="RecA_ATP-bd"/>
</dbReference>
<evidence type="ECO:0000256" key="2">
    <source>
        <dbReference type="ARBA" id="ARBA00022741"/>
    </source>
</evidence>
<dbReference type="InterPro" id="IPR052093">
    <property type="entry name" value="HR_Repair_Mediator"/>
</dbReference>